<evidence type="ECO:0000256" key="1">
    <source>
        <dbReference type="ARBA" id="ARBA00022630"/>
    </source>
</evidence>
<dbReference type="InterPro" id="IPR012175">
    <property type="entry name" value="Xanth_DH_ssu_bac"/>
</dbReference>
<dbReference type="Gene3D" id="3.30.43.10">
    <property type="entry name" value="Uridine Diphospho-n-acetylenolpyruvylglucosamine Reductase, domain 2"/>
    <property type="match status" value="1"/>
</dbReference>
<dbReference type="InterPro" id="IPR014307">
    <property type="entry name" value="Xanthine_DH_ssu"/>
</dbReference>
<dbReference type="RefSeq" id="WP_165404623.1">
    <property type="nucleotide sequence ID" value="NZ_SGXC01000002.1"/>
</dbReference>
<organism evidence="6 7">
    <name type="scientific">Pigmentiphaga kullae</name>
    <dbReference type="NCBI Taxonomy" id="151784"/>
    <lineage>
        <taxon>Bacteria</taxon>
        <taxon>Pseudomonadati</taxon>
        <taxon>Pseudomonadota</taxon>
        <taxon>Betaproteobacteria</taxon>
        <taxon>Burkholderiales</taxon>
        <taxon>Alcaligenaceae</taxon>
        <taxon>Pigmentiphaga</taxon>
    </lineage>
</organism>
<dbReference type="PROSITE" id="PS51387">
    <property type="entry name" value="FAD_PCMH"/>
    <property type="match status" value="1"/>
</dbReference>
<dbReference type="SUPFAM" id="SSF54292">
    <property type="entry name" value="2Fe-2S ferredoxin-like"/>
    <property type="match status" value="1"/>
</dbReference>
<name>A0A4Q7NC12_9BURK</name>
<dbReference type="InterPro" id="IPR016169">
    <property type="entry name" value="FAD-bd_PCMH_sub2"/>
</dbReference>
<comment type="caution">
    <text evidence="6">The sequence shown here is derived from an EMBL/GenBank/DDBJ whole genome shotgun (WGS) entry which is preliminary data.</text>
</comment>
<keyword evidence="1" id="KW-0285">Flavoprotein</keyword>
<keyword evidence="3" id="KW-0274">FAD</keyword>
<dbReference type="SUPFAM" id="SSF56176">
    <property type="entry name" value="FAD-binding/transporter-associated domain-like"/>
    <property type="match status" value="1"/>
</dbReference>
<dbReference type="InterPro" id="IPR036318">
    <property type="entry name" value="FAD-bd_PCMH-like_sf"/>
</dbReference>
<sequence length="533" mass="56287">MVADLSSPDTPPELRVRPVRFWHGPRLVELGGLPPALTVLEWLREQAGCHAAKEGCAEGDCGACTVAVTDLDVAGNLRVRAINACIQPVAALDGKLLATAGDIGEPGALHPVQAAMVAHHGSQCGFCTPGIVMSLYAMYEGRRLADDAAVCREDAVRALSGNLCRCTGYRPILDAAQAMCAPGWQGETADGMRERLAQVAPGPQAWTPGETAQGFDGHARGRFLAPRTLAQLAALRAAHPDSRIVAGATDVGLWVTKHHRALGDVLWIGGVSELAAIDRIGRDPLASSRWDGEVPCLEIGAAVSVEDAWRALTQHFAACADYFDRFASVPVRNSATLAGNVANGSPIGDTAPLLIALGGSIVLHRQGRERVLPLTDFYHGYQKNDLRPGEFIRAVRVPLPGADVAVHAWKLSKRIEQDISAVALATALRVQGGRIVAAGVGVGGMAAVSSRATRTEQALLGLRVDVPAASLRDSAGMRAAWQAMHDEFDPLDDLRASAAYRRQAAANLLLRSCLQLARQAPATRLGELAAIQA</sequence>
<dbReference type="InterPro" id="IPR012675">
    <property type="entry name" value="Beta-grasp_dom_sf"/>
</dbReference>
<dbReference type="PANTHER" id="PTHR45444">
    <property type="entry name" value="XANTHINE DEHYDROGENASE"/>
    <property type="match status" value="1"/>
</dbReference>
<dbReference type="GO" id="GO:0071949">
    <property type="term" value="F:FAD binding"/>
    <property type="evidence" value="ECO:0007669"/>
    <property type="project" value="InterPro"/>
</dbReference>
<protein>
    <submittedName>
        <fullName evidence="6">Xanthine dehydrogenase small subunit</fullName>
    </submittedName>
</protein>
<dbReference type="InterPro" id="IPR016208">
    <property type="entry name" value="Ald_Oxase/xanthine_DH-like"/>
</dbReference>
<evidence type="ECO:0000313" key="6">
    <source>
        <dbReference type="EMBL" id="RZS80423.1"/>
    </source>
</evidence>
<evidence type="ECO:0000256" key="3">
    <source>
        <dbReference type="ARBA" id="ARBA00022827"/>
    </source>
</evidence>
<evidence type="ECO:0000313" key="7">
    <source>
        <dbReference type="Proteomes" id="UP000292445"/>
    </source>
</evidence>
<dbReference type="InterPro" id="IPR006058">
    <property type="entry name" value="2Fe2S_fd_BS"/>
</dbReference>
<dbReference type="InterPro" id="IPR016166">
    <property type="entry name" value="FAD-bd_PCMH"/>
</dbReference>
<dbReference type="GO" id="GO:0005506">
    <property type="term" value="F:iron ion binding"/>
    <property type="evidence" value="ECO:0007669"/>
    <property type="project" value="InterPro"/>
</dbReference>
<dbReference type="NCBIfam" id="TIGR02963">
    <property type="entry name" value="xanthine_xdhA"/>
    <property type="match status" value="1"/>
</dbReference>
<dbReference type="InterPro" id="IPR002346">
    <property type="entry name" value="Mopterin_DH_FAD-bd"/>
</dbReference>
<dbReference type="Gene3D" id="1.10.150.120">
    <property type="entry name" value="[2Fe-2S]-binding domain"/>
    <property type="match status" value="1"/>
</dbReference>
<dbReference type="InterPro" id="IPR036683">
    <property type="entry name" value="CO_DH_flav_C_dom_sf"/>
</dbReference>
<accession>A0A4Q7NC12</accession>
<keyword evidence="2" id="KW-0479">Metal-binding</keyword>
<dbReference type="PROSITE" id="PS00197">
    <property type="entry name" value="2FE2S_FER_1"/>
    <property type="match status" value="1"/>
</dbReference>
<dbReference type="InterPro" id="IPR036884">
    <property type="entry name" value="2Fe-2S-bd_dom_sf"/>
</dbReference>
<dbReference type="SUPFAM" id="SSF55447">
    <property type="entry name" value="CO dehydrogenase flavoprotein C-terminal domain-like"/>
    <property type="match status" value="1"/>
</dbReference>
<keyword evidence="4" id="KW-0408">Iron</keyword>
<dbReference type="InterPro" id="IPR002888">
    <property type="entry name" value="2Fe-2S-bd"/>
</dbReference>
<dbReference type="Gene3D" id="3.10.20.30">
    <property type="match status" value="1"/>
</dbReference>
<dbReference type="PIRSF" id="PIRSF036557">
    <property type="entry name" value="XdhA_RC"/>
    <property type="match status" value="1"/>
</dbReference>
<dbReference type="Gene3D" id="3.30.465.10">
    <property type="match status" value="1"/>
</dbReference>
<dbReference type="InterPro" id="IPR016167">
    <property type="entry name" value="FAD-bd_PCMH_sub1"/>
</dbReference>
<reference evidence="6 7" key="1">
    <citation type="submission" date="2019-02" db="EMBL/GenBank/DDBJ databases">
        <title>Genomic Encyclopedia of Type Strains, Phase IV (KMG-IV): sequencing the most valuable type-strain genomes for metagenomic binning, comparative biology and taxonomic classification.</title>
        <authorList>
            <person name="Goeker M."/>
        </authorList>
    </citation>
    <scope>NUCLEOTIDE SEQUENCE [LARGE SCALE GENOMIC DNA]</scope>
    <source>
        <strain evidence="6 7">K24</strain>
    </source>
</reference>
<dbReference type="Pfam" id="PF03450">
    <property type="entry name" value="CO_deh_flav_C"/>
    <property type="match status" value="1"/>
</dbReference>
<feature type="domain" description="FAD-binding PCMH-type" evidence="5">
    <location>
        <begin position="215"/>
        <end position="402"/>
    </location>
</feature>
<evidence type="ECO:0000256" key="2">
    <source>
        <dbReference type="ARBA" id="ARBA00022723"/>
    </source>
</evidence>
<dbReference type="GO" id="GO:0051537">
    <property type="term" value="F:2 iron, 2 sulfur cluster binding"/>
    <property type="evidence" value="ECO:0007669"/>
    <property type="project" value="InterPro"/>
</dbReference>
<dbReference type="SUPFAM" id="SSF47741">
    <property type="entry name" value="CO dehydrogenase ISP C-domain like"/>
    <property type="match status" value="1"/>
</dbReference>
<dbReference type="InterPro" id="IPR036010">
    <property type="entry name" value="2Fe-2S_ferredoxin-like_sf"/>
</dbReference>
<dbReference type="EMBL" id="SGXC01000002">
    <property type="protein sequence ID" value="RZS80423.1"/>
    <property type="molecule type" value="Genomic_DNA"/>
</dbReference>
<keyword evidence="7" id="KW-1185">Reference proteome</keyword>
<dbReference type="InterPro" id="IPR005107">
    <property type="entry name" value="CO_DH_flav_C"/>
</dbReference>
<dbReference type="Gene3D" id="3.30.390.50">
    <property type="entry name" value="CO dehydrogenase flavoprotein, C-terminal domain"/>
    <property type="match status" value="1"/>
</dbReference>
<proteinExistence type="predicted"/>
<gene>
    <name evidence="6" type="ORF">EV675_3023</name>
</gene>
<dbReference type="AlphaFoldDB" id="A0A4Q7NC12"/>
<dbReference type="Pfam" id="PF01799">
    <property type="entry name" value="Fer2_2"/>
    <property type="match status" value="1"/>
</dbReference>
<evidence type="ECO:0000256" key="4">
    <source>
        <dbReference type="ARBA" id="ARBA00023004"/>
    </source>
</evidence>
<dbReference type="SMART" id="SM01092">
    <property type="entry name" value="CO_deh_flav_C"/>
    <property type="match status" value="1"/>
</dbReference>
<evidence type="ECO:0000259" key="5">
    <source>
        <dbReference type="PROSITE" id="PS51387"/>
    </source>
</evidence>
<dbReference type="Pfam" id="PF00941">
    <property type="entry name" value="FAD_binding_5"/>
    <property type="match status" value="1"/>
</dbReference>
<dbReference type="PANTHER" id="PTHR45444:SF3">
    <property type="entry name" value="XANTHINE DEHYDROGENASE"/>
    <property type="match status" value="1"/>
</dbReference>
<dbReference type="GO" id="GO:0004854">
    <property type="term" value="F:xanthine dehydrogenase activity"/>
    <property type="evidence" value="ECO:0007669"/>
    <property type="project" value="InterPro"/>
</dbReference>
<dbReference type="Proteomes" id="UP000292445">
    <property type="component" value="Unassembled WGS sequence"/>
</dbReference>